<dbReference type="HOGENOM" id="CLU_2011434_0_0_4"/>
<organism evidence="1 2">
    <name type="scientific">Cupriavidus necator (strain ATCC 17699 / DSM 428 / KCTC 22496 / NCIMB 10442 / H16 / Stanier 337)</name>
    <name type="common">Ralstonia eutropha</name>
    <dbReference type="NCBI Taxonomy" id="381666"/>
    <lineage>
        <taxon>Bacteria</taxon>
        <taxon>Pseudomonadati</taxon>
        <taxon>Pseudomonadota</taxon>
        <taxon>Betaproteobacteria</taxon>
        <taxon>Burkholderiales</taxon>
        <taxon>Burkholderiaceae</taxon>
        <taxon>Cupriavidus</taxon>
    </lineage>
</organism>
<sequence>MPPHAASSRQLQIAVMSLFIELSFLLIFRVFYTSAHAIKEADQATARAEGSLRDAIKKNAGCAGHAIRSRINEVSNKGMAGCCPCRGRIGVIGLVDGWRGKPPGLPGDAPTAISRCGILRRFP</sequence>
<reference evidence="1 2" key="1">
    <citation type="journal article" date="2006" name="Nat. Biotechnol.">
        <title>Genome sequence of the bioplastic-producing 'Knallgas' bacterium Ralstonia eutropha H16.</title>
        <authorList>
            <person name="Pohlmann A."/>
            <person name="Fricke W.F."/>
            <person name="Reinecke F."/>
            <person name="Kusian B."/>
            <person name="Liesegang H."/>
            <person name="Cramm R."/>
            <person name="Eitinger T."/>
            <person name="Ewering C."/>
            <person name="Potter M."/>
            <person name="Schwartz E."/>
            <person name="Strittmatter A."/>
            <person name="Voss I."/>
            <person name="Gottschalk G."/>
            <person name="Steinbuechel A."/>
            <person name="Friedrich B."/>
            <person name="Bowien B."/>
        </authorList>
    </citation>
    <scope>NUCLEOTIDE SEQUENCE [LARGE SCALE GENOMIC DNA]</scope>
    <source>
        <strain evidence="2">ATCC 17699 / DSM 428 / KCTC 22496 / NCIMB 10442 / H16 / Stanier 337</strain>
    </source>
</reference>
<evidence type="ECO:0000313" key="2">
    <source>
        <dbReference type="Proteomes" id="UP000008210"/>
    </source>
</evidence>
<evidence type="ECO:0000313" key="1">
    <source>
        <dbReference type="EMBL" id="CAJ96818.1"/>
    </source>
</evidence>
<proteinExistence type="predicted"/>
<protein>
    <submittedName>
        <fullName evidence="1">Uncharacterized protein</fullName>
    </submittedName>
</protein>
<dbReference type="EMBL" id="AM260480">
    <property type="protein sequence ID" value="CAJ96818.1"/>
    <property type="molecule type" value="Genomic_DNA"/>
</dbReference>
<dbReference type="Proteomes" id="UP000008210">
    <property type="component" value="Chromosome 2"/>
</dbReference>
<dbReference type="KEGG" id="reh:H16_B2036"/>
<dbReference type="AlphaFoldDB" id="Q0JZK6"/>
<name>Q0JZK6_CUPNH</name>
<keyword evidence="2" id="KW-1185">Reference proteome</keyword>
<accession>Q0JZK6</accession>
<gene>
    <name evidence="1" type="ordered locus">H16_B2036</name>
</gene>